<organism evidence="2 3">
    <name type="scientific">Lepraria finkii</name>
    <dbReference type="NCBI Taxonomy" id="1340010"/>
    <lineage>
        <taxon>Eukaryota</taxon>
        <taxon>Fungi</taxon>
        <taxon>Dikarya</taxon>
        <taxon>Ascomycota</taxon>
        <taxon>Pezizomycotina</taxon>
        <taxon>Lecanoromycetes</taxon>
        <taxon>OSLEUM clade</taxon>
        <taxon>Lecanoromycetidae</taxon>
        <taxon>Lecanorales</taxon>
        <taxon>Lecanorineae</taxon>
        <taxon>Stereocaulaceae</taxon>
        <taxon>Lepraria</taxon>
    </lineage>
</organism>
<name>A0ABR4BAE6_9LECA</name>
<keyword evidence="3" id="KW-1185">Reference proteome</keyword>
<protein>
    <submittedName>
        <fullName evidence="2">Uncharacterized protein</fullName>
    </submittedName>
</protein>
<dbReference type="Proteomes" id="UP001590951">
    <property type="component" value="Unassembled WGS sequence"/>
</dbReference>
<evidence type="ECO:0000313" key="2">
    <source>
        <dbReference type="EMBL" id="KAL2053836.1"/>
    </source>
</evidence>
<dbReference type="EMBL" id="JBHFEH010000018">
    <property type="protein sequence ID" value="KAL2053836.1"/>
    <property type="molecule type" value="Genomic_DNA"/>
</dbReference>
<sequence>MSPPMDLCDSSPVLKGTKPIPSCTALVLHPTPSTKSGDSPNFTFKTQANDQTLLQGNECENESKKRRYEINALQDWYYEDVHRLQTRAEGFGSHWKKLNARLTGLKSEVEGMQPDPTPQASTVTSDASTQTQDHADTRPYRVPGPTPRRRESMTDYL</sequence>
<reference evidence="2 3" key="1">
    <citation type="submission" date="2024-09" db="EMBL/GenBank/DDBJ databases">
        <title>Rethinking Asexuality: The Enigmatic Case of Functional Sexual Genes in Lepraria (Stereocaulaceae).</title>
        <authorList>
            <person name="Doellman M."/>
            <person name="Sun Y."/>
            <person name="Barcenas-Pena A."/>
            <person name="Lumbsch H.T."/>
            <person name="Grewe F."/>
        </authorList>
    </citation>
    <scope>NUCLEOTIDE SEQUENCE [LARGE SCALE GENOMIC DNA]</scope>
    <source>
        <strain evidence="2 3">Grewe 0041</strain>
    </source>
</reference>
<accession>A0ABR4BAE6</accession>
<gene>
    <name evidence="2" type="ORF">ABVK25_005765</name>
</gene>
<feature type="compositionally biased region" description="Basic and acidic residues" evidence="1">
    <location>
        <begin position="148"/>
        <end position="157"/>
    </location>
</feature>
<evidence type="ECO:0000256" key="1">
    <source>
        <dbReference type="SAM" id="MobiDB-lite"/>
    </source>
</evidence>
<feature type="compositionally biased region" description="Polar residues" evidence="1">
    <location>
        <begin position="118"/>
        <end position="132"/>
    </location>
</feature>
<feature type="region of interest" description="Disordered" evidence="1">
    <location>
        <begin position="106"/>
        <end position="157"/>
    </location>
</feature>
<comment type="caution">
    <text evidence="2">The sequence shown here is derived from an EMBL/GenBank/DDBJ whole genome shotgun (WGS) entry which is preliminary data.</text>
</comment>
<proteinExistence type="predicted"/>
<evidence type="ECO:0000313" key="3">
    <source>
        <dbReference type="Proteomes" id="UP001590951"/>
    </source>
</evidence>